<protein>
    <submittedName>
        <fullName evidence="1">Uncharacterized protein</fullName>
    </submittedName>
</protein>
<dbReference type="Proteomes" id="UP000583101">
    <property type="component" value="Unassembled WGS sequence"/>
</dbReference>
<evidence type="ECO:0000313" key="1">
    <source>
        <dbReference type="EMBL" id="MBB3967649.1"/>
    </source>
</evidence>
<dbReference type="EMBL" id="JACIEG010000001">
    <property type="protein sequence ID" value="MBB3967649.1"/>
    <property type="molecule type" value="Genomic_DNA"/>
</dbReference>
<accession>A0ABR6I3P5</accession>
<gene>
    <name evidence="1" type="ORF">GGR35_000235</name>
</gene>
<organism evidence="1 2">
    <name type="scientific">Mucilaginibacter phyllosphaerae</name>
    <dbReference type="NCBI Taxonomy" id="1812349"/>
    <lineage>
        <taxon>Bacteria</taxon>
        <taxon>Pseudomonadati</taxon>
        <taxon>Bacteroidota</taxon>
        <taxon>Sphingobacteriia</taxon>
        <taxon>Sphingobacteriales</taxon>
        <taxon>Sphingobacteriaceae</taxon>
        <taxon>Mucilaginibacter</taxon>
    </lineage>
</organism>
<comment type="caution">
    <text evidence="1">The sequence shown here is derived from an EMBL/GenBank/DDBJ whole genome shotgun (WGS) entry which is preliminary data.</text>
</comment>
<sequence length="43" mass="4802">MNLDETKAFGSVTGGLFGVLKAQMDQFSDFTKSWYLNDLNPTN</sequence>
<reference evidence="1 2" key="1">
    <citation type="submission" date="2020-08" db="EMBL/GenBank/DDBJ databases">
        <title>Genomic Encyclopedia of Type Strains, Phase IV (KMG-IV): sequencing the most valuable type-strain genomes for metagenomic binning, comparative biology and taxonomic classification.</title>
        <authorList>
            <person name="Goeker M."/>
        </authorList>
    </citation>
    <scope>NUCLEOTIDE SEQUENCE [LARGE SCALE GENOMIC DNA]</scope>
    <source>
        <strain evidence="1 2">DSM 100995</strain>
    </source>
</reference>
<proteinExistence type="predicted"/>
<name>A0ABR6I3P5_9SPHI</name>
<evidence type="ECO:0000313" key="2">
    <source>
        <dbReference type="Proteomes" id="UP000583101"/>
    </source>
</evidence>
<keyword evidence="2" id="KW-1185">Reference proteome</keyword>
<dbReference type="RefSeq" id="WP_260171817.1">
    <property type="nucleotide sequence ID" value="NZ_BMCZ01000001.1"/>
</dbReference>